<gene>
    <name evidence="9" type="primary">LOC105264462</name>
</gene>
<keyword evidence="4 6" id="KW-0175">Coiled coil</keyword>
<dbReference type="OrthoDB" id="413404at2759"/>
<dbReference type="AlphaFoldDB" id="A0A9R1SYP8"/>
<dbReference type="PANTHER" id="PTHR23162">
    <property type="entry name" value="OUTER DENSE FIBER OF SPERM TAILS 2"/>
    <property type="match status" value="1"/>
</dbReference>
<feature type="coiled-coil region" evidence="6">
    <location>
        <begin position="937"/>
        <end position="1121"/>
    </location>
</feature>
<feature type="compositionally biased region" description="Polar residues" evidence="7">
    <location>
        <begin position="163"/>
        <end position="172"/>
    </location>
</feature>
<organism evidence="8 9">
    <name type="scientific">Fopius arisanus</name>
    <dbReference type="NCBI Taxonomy" id="64838"/>
    <lineage>
        <taxon>Eukaryota</taxon>
        <taxon>Metazoa</taxon>
        <taxon>Ecdysozoa</taxon>
        <taxon>Arthropoda</taxon>
        <taxon>Hexapoda</taxon>
        <taxon>Insecta</taxon>
        <taxon>Pterygota</taxon>
        <taxon>Neoptera</taxon>
        <taxon>Endopterygota</taxon>
        <taxon>Hymenoptera</taxon>
        <taxon>Apocrita</taxon>
        <taxon>Ichneumonoidea</taxon>
        <taxon>Braconidae</taxon>
        <taxon>Opiinae</taxon>
        <taxon>Fopius</taxon>
    </lineage>
</organism>
<comment type="similarity">
    <text evidence="2">Belongs to the ODF2 family.</text>
</comment>
<dbReference type="RefSeq" id="XP_011299642.1">
    <property type="nucleotide sequence ID" value="XM_011301340.1"/>
</dbReference>
<feature type="region of interest" description="Disordered" evidence="7">
    <location>
        <begin position="591"/>
        <end position="616"/>
    </location>
</feature>
<dbReference type="PANTHER" id="PTHR23162:SF10">
    <property type="entry name" value="FI13205P"/>
    <property type="match status" value="1"/>
</dbReference>
<evidence type="ECO:0000256" key="6">
    <source>
        <dbReference type="SAM" id="Coils"/>
    </source>
</evidence>
<dbReference type="GO" id="GO:0005813">
    <property type="term" value="C:centrosome"/>
    <property type="evidence" value="ECO:0007669"/>
    <property type="project" value="UniProtKB-SubCell"/>
</dbReference>
<feature type="coiled-coil region" evidence="6">
    <location>
        <begin position="657"/>
        <end position="705"/>
    </location>
</feature>
<dbReference type="GO" id="GO:1902017">
    <property type="term" value="P:regulation of cilium assembly"/>
    <property type="evidence" value="ECO:0007669"/>
    <property type="project" value="TreeGrafter"/>
</dbReference>
<sequence>MKKRRVSSHQYSRFVKLSSKPGENRASDSILLRNKVSQDLKRKRLPQNANQKRQFRAHQEHEYETPLTQNPYDSLKTLFDVKKTINLKSPSLQLHEADDIASDSLSSKYSDFLPPNLEAQFPDQYYQIDFNYHPTNNQVQHSALNFNSNLTSNMADEEEGLAQDNTDLQESNVKIEDSPEVTEEDNKTAEISGPPVEGNEEQVDTQEIEDNHGDVSGIKNEESDEPPSEAQQPQIGQEEEELTPLKIEARPPDHPIPPGVAEGVEILPGQRTASLVSSLPMTDSGMLAEITEARERCKLIEEEIDMLQKEFTELQQKEDLTEEDKVMASIKSDQIIAKMNELENMTRKLQRMLGLGDPTSEEFAKIFEMFPAPPHHRDEEEDGRGSTRQAALTCKDKILLEESKCKFDTSVDAEISGEDEFDIRPPEFPEDRLPRVIVCGYTEDNIPKIVVADSQKKPRFEELQRLKNITGKLTETLNMQEKLAQENAHFEGNKYKLQEALLEKDNTVDLLQRKVCGLQKEMQLLMKENEQLGQQLLYINKRMSNSPCCSSPGNSPRVVDKSRRFSPECQRPDSHSCKCCPTNRSTLPHSLSACGSPRGPNSVGQKTPRLGGGSDSRKIVSIENPTMCCRNPAVSPRGVLGSPLPRGPCPAEIQDKLNTYETSTKQLEQQLGCMESEVRSMKVELANVQREREQLEQQKKLLKCTGPCAPCPCPSPQDGSPIFQSVTGVSSGYDGQMLSKTNNPGIGSSCSGICIDQPPGASSCPQQNLRDLREQYARLQEDYKNKLCEVSCLRTDFEKIKQENRKIRDTKEKAENRLVDLEERLKKFESERTKFGGSREQMIEDKHRLMVAEQRHKEALEELEELRLSNQDYMLQLEDYRNKYLKAQETVEEQSRQLDMMEIDNARMNENVTLEIGRVKNQFQEKLAELAPLPEILKQAQLKLQECQQMRVLAERNSEELDRELLGAKDKIGSLSSQLDNLRSENAMLKGENGSDRLDDLENKISELRNENERLKNAVSRFDEREADYEEKLEQKLHEIVQLSSENELVRQDAARQVARTKERCETIRRAMQDQIADMEKQLAQCRAIAKAAQKDRDEIRQKMQGQINRLSESFEQAQGRIRTLQGHVNYLKTSYSNVFNPPAPEDGLTPSLPPENMSSSPYDRCDCAP</sequence>
<dbReference type="InterPro" id="IPR026099">
    <property type="entry name" value="Odf2-rel"/>
</dbReference>
<evidence type="ECO:0000256" key="4">
    <source>
        <dbReference type="ARBA" id="ARBA00023054"/>
    </source>
</evidence>
<dbReference type="Proteomes" id="UP000694866">
    <property type="component" value="Unplaced"/>
</dbReference>
<evidence type="ECO:0000256" key="3">
    <source>
        <dbReference type="ARBA" id="ARBA00022490"/>
    </source>
</evidence>
<protein>
    <submittedName>
        <fullName evidence="9">Outer dense fiber protein 2 isoform X1</fullName>
    </submittedName>
</protein>
<evidence type="ECO:0000256" key="2">
    <source>
        <dbReference type="ARBA" id="ARBA00009316"/>
    </source>
</evidence>
<evidence type="ECO:0000256" key="1">
    <source>
        <dbReference type="ARBA" id="ARBA00004300"/>
    </source>
</evidence>
<evidence type="ECO:0000256" key="7">
    <source>
        <dbReference type="SAM" id="MobiDB-lite"/>
    </source>
</evidence>
<feature type="coiled-coil region" evidence="6">
    <location>
        <begin position="769"/>
        <end position="911"/>
    </location>
</feature>
<feature type="region of interest" description="Disordered" evidence="7">
    <location>
        <begin position="1137"/>
        <end position="1170"/>
    </location>
</feature>
<evidence type="ECO:0000313" key="9">
    <source>
        <dbReference type="RefSeq" id="XP_011299642.1"/>
    </source>
</evidence>
<reference evidence="9" key="1">
    <citation type="submission" date="2025-08" db="UniProtKB">
        <authorList>
            <consortium name="RefSeq"/>
        </authorList>
    </citation>
    <scope>IDENTIFICATION</scope>
    <source>
        <strain evidence="9">USDA-PBARC FA_bdor</strain>
        <tissue evidence="9">Whole organism</tissue>
    </source>
</reference>
<proteinExistence type="inferred from homology"/>
<feature type="coiled-coil region" evidence="6">
    <location>
        <begin position="290"/>
        <end position="324"/>
    </location>
</feature>
<evidence type="ECO:0000256" key="5">
    <source>
        <dbReference type="ARBA" id="ARBA00023212"/>
    </source>
</evidence>
<evidence type="ECO:0000313" key="8">
    <source>
        <dbReference type="Proteomes" id="UP000694866"/>
    </source>
</evidence>
<feature type="compositionally biased region" description="Acidic residues" evidence="7">
    <location>
        <begin position="198"/>
        <end position="208"/>
    </location>
</feature>
<keyword evidence="3" id="KW-0963">Cytoplasm</keyword>
<feature type="region of interest" description="Disordered" evidence="7">
    <location>
        <begin position="1"/>
        <end position="35"/>
    </location>
</feature>
<dbReference type="Gene3D" id="1.10.287.1490">
    <property type="match status" value="1"/>
</dbReference>
<feature type="region of interest" description="Disordered" evidence="7">
    <location>
        <begin position="159"/>
        <end position="238"/>
    </location>
</feature>
<keyword evidence="5" id="KW-0206">Cytoskeleton</keyword>
<accession>A0A9R1SYP8</accession>
<dbReference type="GeneID" id="105264462"/>
<name>A0A9R1SYP8_9HYME</name>
<comment type="subcellular location">
    <subcellularLocation>
        <location evidence="1">Cytoplasm</location>
        <location evidence="1">Cytoskeleton</location>
        <location evidence="1">Microtubule organizing center</location>
        <location evidence="1">Centrosome</location>
    </subcellularLocation>
</comment>
<dbReference type="KEGG" id="fas:105264462"/>
<keyword evidence="8" id="KW-1185">Reference proteome</keyword>